<keyword evidence="5 6" id="KW-0472">Membrane</keyword>
<evidence type="ECO:0000256" key="3">
    <source>
        <dbReference type="ARBA" id="ARBA00022692"/>
    </source>
</evidence>
<organism evidence="8 9">
    <name type="scientific">Sphaceloma murrayae</name>
    <dbReference type="NCBI Taxonomy" id="2082308"/>
    <lineage>
        <taxon>Eukaryota</taxon>
        <taxon>Fungi</taxon>
        <taxon>Dikarya</taxon>
        <taxon>Ascomycota</taxon>
        <taxon>Pezizomycotina</taxon>
        <taxon>Dothideomycetes</taxon>
        <taxon>Dothideomycetidae</taxon>
        <taxon>Myriangiales</taxon>
        <taxon>Elsinoaceae</taxon>
        <taxon>Sphaceloma</taxon>
    </lineage>
</organism>
<name>A0A2K1QTV7_9PEZI</name>
<dbReference type="InterPro" id="IPR011701">
    <property type="entry name" value="MFS"/>
</dbReference>
<gene>
    <name evidence="8" type="ORF">CAC42_6315</name>
</gene>
<feature type="transmembrane region" description="Helical" evidence="6">
    <location>
        <begin position="112"/>
        <end position="133"/>
    </location>
</feature>
<feature type="transmembrane region" description="Helical" evidence="6">
    <location>
        <begin position="316"/>
        <end position="338"/>
    </location>
</feature>
<feature type="transmembrane region" description="Helical" evidence="6">
    <location>
        <begin position="409"/>
        <end position="430"/>
    </location>
</feature>
<keyword evidence="9" id="KW-1185">Reference proteome</keyword>
<evidence type="ECO:0000256" key="2">
    <source>
        <dbReference type="ARBA" id="ARBA00022448"/>
    </source>
</evidence>
<dbReference type="PANTHER" id="PTHR43791">
    <property type="entry name" value="PERMEASE-RELATED"/>
    <property type="match status" value="1"/>
</dbReference>
<evidence type="ECO:0000256" key="4">
    <source>
        <dbReference type="ARBA" id="ARBA00022989"/>
    </source>
</evidence>
<dbReference type="FunFam" id="1.20.1250.20:FF:000409">
    <property type="entry name" value="MFS general substrate transporter"/>
    <property type="match status" value="1"/>
</dbReference>
<feature type="transmembrane region" description="Helical" evidence="6">
    <location>
        <begin position="285"/>
        <end position="310"/>
    </location>
</feature>
<evidence type="ECO:0000256" key="6">
    <source>
        <dbReference type="SAM" id="Phobius"/>
    </source>
</evidence>
<dbReference type="InterPro" id="IPR020846">
    <property type="entry name" value="MFS_dom"/>
</dbReference>
<dbReference type="InParanoid" id="A0A2K1QTV7"/>
<feature type="domain" description="Major facilitator superfamily (MFS) profile" evidence="7">
    <location>
        <begin position="48"/>
        <end position="468"/>
    </location>
</feature>
<evidence type="ECO:0000256" key="1">
    <source>
        <dbReference type="ARBA" id="ARBA00004141"/>
    </source>
</evidence>
<dbReference type="PANTHER" id="PTHR43791:SF47">
    <property type="entry name" value="MAJOR FACILITATOR SUPERFAMILY (MFS) PROFILE DOMAIN-CONTAINING PROTEIN-RELATED"/>
    <property type="match status" value="1"/>
</dbReference>
<proteinExistence type="predicted"/>
<dbReference type="Gene3D" id="1.20.1250.20">
    <property type="entry name" value="MFS general substrate transporter like domains"/>
    <property type="match status" value="2"/>
</dbReference>
<comment type="subcellular location">
    <subcellularLocation>
        <location evidence="1">Membrane</location>
        <topology evidence="1">Multi-pass membrane protein</topology>
    </subcellularLocation>
</comment>
<feature type="transmembrane region" description="Helical" evidence="6">
    <location>
        <begin position="176"/>
        <end position="197"/>
    </location>
</feature>
<evidence type="ECO:0000313" key="8">
    <source>
        <dbReference type="EMBL" id="PNS18498.1"/>
    </source>
</evidence>
<evidence type="ECO:0000313" key="9">
    <source>
        <dbReference type="Proteomes" id="UP000243797"/>
    </source>
</evidence>
<dbReference type="EMBL" id="NKHZ01000041">
    <property type="protein sequence ID" value="PNS18498.1"/>
    <property type="molecule type" value="Genomic_DNA"/>
</dbReference>
<evidence type="ECO:0000256" key="5">
    <source>
        <dbReference type="ARBA" id="ARBA00023136"/>
    </source>
</evidence>
<dbReference type="AlphaFoldDB" id="A0A2K1QTV7"/>
<feature type="transmembrane region" description="Helical" evidence="6">
    <location>
        <begin position="442"/>
        <end position="463"/>
    </location>
</feature>
<feature type="transmembrane region" description="Helical" evidence="6">
    <location>
        <begin position="350"/>
        <end position="370"/>
    </location>
</feature>
<keyword evidence="3 6" id="KW-0812">Transmembrane</keyword>
<feature type="transmembrane region" description="Helical" evidence="6">
    <location>
        <begin position="376"/>
        <end position="397"/>
    </location>
</feature>
<dbReference type="InterPro" id="IPR036259">
    <property type="entry name" value="MFS_trans_sf"/>
</dbReference>
<dbReference type="PROSITE" id="PS50850">
    <property type="entry name" value="MFS"/>
    <property type="match status" value="1"/>
</dbReference>
<reference evidence="8 9" key="1">
    <citation type="submission" date="2017-06" db="EMBL/GenBank/DDBJ databases">
        <title>Draft genome sequence of a variant of Elsinoe murrayae.</title>
        <authorList>
            <person name="Cheng Q."/>
        </authorList>
    </citation>
    <scope>NUCLEOTIDE SEQUENCE [LARGE SCALE GENOMIC DNA]</scope>
    <source>
        <strain evidence="8 9">CQ-2017a</strain>
    </source>
</reference>
<sequence>MAHRTSADQDSVDKEKTAHIEYASSSDDQCQFTPKEDKKIRQRIDWRLIPALGLMYGVSLMDRKNVSNAYIAGMRADLSLRVAYRYSLITLVFFITYTLFQPPMTVLCRKIGPRIFLPGICLAWGVVIIGFGFSRNWTTLVGLRLVLGLLEAGYFPGCIISANFETYTRYEVARRYSCFYLIGSLASALSGILAYGLMQMEGVSGIRGWRWIFIMEGVITCTFAMIGYVFLIRFPDQEMEEPSFKFLTVQEATYVVGKINKDRGDAEAAAFHLGRFLKPAKDIEIWGFALIFLCTTTVTYGFSFFLPIILRENLGYSVAASQCLVAPPYVLAAILMYGMSWIGDKYRTRAPIIIVNAIVSVVGLAILGFAKNPGVQYFGIFIGVAGCNANIPGTMAYQANNIRGQWRRAFCSASLTGFGGIGGIAGSLIFRSQDAPGYVPGIIGTIVANVIIIITAVLLTLLFRARNAKADRGELVIEELEEFRYTI</sequence>
<keyword evidence="4 6" id="KW-1133">Transmembrane helix</keyword>
<comment type="caution">
    <text evidence="8">The sequence shown here is derived from an EMBL/GenBank/DDBJ whole genome shotgun (WGS) entry which is preliminary data.</text>
</comment>
<protein>
    <recommendedName>
        <fullName evidence="7">Major facilitator superfamily (MFS) profile domain-containing protein</fullName>
    </recommendedName>
</protein>
<dbReference type="GO" id="GO:0016020">
    <property type="term" value="C:membrane"/>
    <property type="evidence" value="ECO:0007669"/>
    <property type="project" value="UniProtKB-SubCell"/>
</dbReference>
<feature type="transmembrane region" description="Helical" evidence="6">
    <location>
        <begin position="82"/>
        <end position="100"/>
    </location>
</feature>
<accession>A0A2K1QTV7</accession>
<evidence type="ECO:0000259" key="7">
    <source>
        <dbReference type="PROSITE" id="PS50850"/>
    </source>
</evidence>
<keyword evidence="2" id="KW-0813">Transport</keyword>
<dbReference type="OrthoDB" id="3639251at2759"/>
<dbReference type="SUPFAM" id="SSF103473">
    <property type="entry name" value="MFS general substrate transporter"/>
    <property type="match status" value="1"/>
</dbReference>
<dbReference type="GO" id="GO:0022857">
    <property type="term" value="F:transmembrane transporter activity"/>
    <property type="evidence" value="ECO:0007669"/>
    <property type="project" value="InterPro"/>
</dbReference>
<feature type="transmembrane region" description="Helical" evidence="6">
    <location>
        <begin position="209"/>
        <end position="231"/>
    </location>
</feature>
<dbReference type="Pfam" id="PF07690">
    <property type="entry name" value="MFS_1"/>
    <property type="match status" value="1"/>
</dbReference>
<dbReference type="Proteomes" id="UP000243797">
    <property type="component" value="Unassembled WGS sequence"/>
</dbReference>